<dbReference type="InterPro" id="IPR045167">
    <property type="entry name" value="Hobbit"/>
</dbReference>
<dbReference type="PANTHER" id="PTHR15678:SF6">
    <property type="entry name" value="BRIDGE-LIKE LIPID TRANSFER PROTEIN FAMILY MEMBER 2"/>
    <property type="match status" value="1"/>
</dbReference>
<protein>
    <submittedName>
        <fullName evidence="2">Uncharacterized protein</fullName>
    </submittedName>
</protein>
<sequence>MGNLDSLKSYIQMKQIETKNLLCNLRSLEKQVFYLKEKIENEVSEYNAKFGHLQTPQGPFYVIQELKLENKNLEKQYKECKKFLSELSDELNVLISCYKEMMEMMVEKRAFNLAQTPMFVQYVMDNEKQSNSPWLLLPSGNKFSDLIDLDQLAQKSILNSEIPKRYEIWFKNTKWKLNDDLGQSGLAKFLMKNFLYTKVMNQQELDCVEHNLEIESCKLQDLDPGQTKNKVGKVYEDVLSSLFDYSQAESSCNFSDSNLNNSSSTSGSASMSNSVSSSVSSLSFYENSLNTVQNSTMVRIYCKERPPVGIPVIEHLELNVSPLKINLTNRFFKTMIKYFFENEINSPNNGARTQISEETGD</sequence>
<dbReference type="Pfam" id="PF10344">
    <property type="entry name" value="Hobbit"/>
    <property type="match status" value="1"/>
</dbReference>
<gene>
    <name evidence="2" type="ORF">BpHYR1_052485</name>
</gene>
<evidence type="ECO:0000313" key="2">
    <source>
        <dbReference type="EMBL" id="RNA25558.1"/>
    </source>
</evidence>
<proteinExistence type="predicted"/>
<feature type="coiled-coil region" evidence="1">
    <location>
        <begin position="63"/>
        <end position="90"/>
    </location>
</feature>
<keyword evidence="3" id="KW-1185">Reference proteome</keyword>
<dbReference type="Proteomes" id="UP000276133">
    <property type="component" value="Unassembled WGS sequence"/>
</dbReference>
<dbReference type="PANTHER" id="PTHR15678">
    <property type="entry name" value="ANTIGEN MLAA-22-RELATED"/>
    <property type="match status" value="1"/>
</dbReference>
<keyword evidence="1" id="KW-0175">Coiled coil</keyword>
<evidence type="ECO:0000256" key="1">
    <source>
        <dbReference type="SAM" id="Coils"/>
    </source>
</evidence>
<name>A0A3M7RQJ5_BRAPC</name>
<dbReference type="AlphaFoldDB" id="A0A3M7RQJ5"/>
<comment type="caution">
    <text evidence="2">The sequence shown here is derived from an EMBL/GenBank/DDBJ whole genome shotgun (WGS) entry which is preliminary data.</text>
</comment>
<dbReference type="EMBL" id="REGN01002900">
    <property type="protein sequence ID" value="RNA25558.1"/>
    <property type="molecule type" value="Genomic_DNA"/>
</dbReference>
<dbReference type="OrthoDB" id="1562405at2759"/>
<evidence type="ECO:0000313" key="3">
    <source>
        <dbReference type="Proteomes" id="UP000276133"/>
    </source>
</evidence>
<dbReference type="STRING" id="10195.A0A3M7RQJ5"/>
<reference evidence="2 3" key="1">
    <citation type="journal article" date="2018" name="Sci. Rep.">
        <title>Genomic signatures of local adaptation to the degree of environmental predictability in rotifers.</title>
        <authorList>
            <person name="Franch-Gras L."/>
            <person name="Hahn C."/>
            <person name="Garcia-Roger E.M."/>
            <person name="Carmona M.J."/>
            <person name="Serra M."/>
            <person name="Gomez A."/>
        </authorList>
    </citation>
    <scope>NUCLEOTIDE SEQUENCE [LARGE SCALE GENOMIC DNA]</scope>
    <source>
        <strain evidence="2">HYR1</strain>
    </source>
</reference>
<accession>A0A3M7RQJ5</accession>
<organism evidence="2 3">
    <name type="scientific">Brachionus plicatilis</name>
    <name type="common">Marine rotifer</name>
    <name type="synonym">Brachionus muelleri</name>
    <dbReference type="NCBI Taxonomy" id="10195"/>
    <lineage>
        <taxon>Eukaryota</taxon>
        <taxon>Metazoa</taxon>
        <taxon>Spiralia</taxon>
        <taxon>Gnathifera</taxon>
        <taxon>Rotifera</taxon>
        <taxon>Eurotatoria</taxon>
        <taxon>Monogononta</taxon>
        <taxon>Pseudotrocha</taxon>
        <taxon>Ploima</taxon>
        <taxon>Brachionidae</taxon>
        <taxon>Brachionus</taxon>
    </lineage>
</organism>